<dbReference type="GO" id="GO:0043565">
    <property type="term" value="F:sequence-specific DNA binding"/>
    <property type="evidence" value="ECO:0007669"/>
    <property type="project" value="InterPro"/>
</dbReference>
<dbReference type="SUPFAM" id="SSF46689">
    <property type="entry name" value="Homeodomain-like"/>
    <property type="match status" value="1"/>
</dbReference>
<proteinExistence type="predicted"/>
<dbReference type="RefSeq" id="WP_221300734.1">
    <property type="nucleotide sequence ID" value="NZ_JACHCE010000004.1"/>
</dbReference>
<organism evidence="5 6">
    <name type="scientific">Pedobacter cryoconitis</name>
    <dbReference type="NCBI Taxonomy" id="188932"/>
    <lineage>
        <taxon>Bacteria</taxon>
        <taxon>Pseudomonadati</taxon>
        <taxon>Bacteroidota</taxon>
        <taxon>Sphingobacteriia</taxon>
        <taxon>Sphingobacteriales</taxon>
        <taxon>Sphingobacteriaceae</taxon>
        <taxon>Pedobacter</taxon>
    </lineage>
</organism>
<comment type="caution">
    <text evidence="5">The sequence shown here is derived from an EMBL/GenBank/DDBJ whole genome shotgun (WGS) entry which is preliminary data.</text>
</comment>
<dbReference type="InterPro" id="IPR050204">
    <property type="entry name" value="AraC_XylS_family_regulators"/>
</dbReference>
<accession>A0A7W9DZ27</accession>
<dbReference type="SMART" id="SM00342">
    <property type="entry name" value="HTH_ARAC"/>
    <property type="match status" value="1"/>
</dbReference>
<dbReference type="PROSITE" id="PS01124">
    <property type="entry name" value="HTH_ARAC_FAMILY_2"/>
    <property type="match status" value="1"/>
</dbReference>
<keyword evidence="3" id="KW-0804">Transcription</keyword>
<sequence length="277" mass="32283">MAELIKSICNEDGDMGNAFVYSCYFEKAFGYEQFVSEHIVFFQIAGETHISHQKGILILKEGQMAIAHRNQLAKAFKYPAKDKEYSSVSVVLHADRLKRYAMENHMATDKRYTGDFNIPLQSNVFLEGYFKSLLPYVEQSAAVSRPMEIVKVNEIVTLLLENHPELKTFLFDFSEPFKIDLEKFMLENYQYNVPLENFSKLTGRSLASFKRDFEKIFQSSPRKWLKEKRLSEAYELIMKKQQKPADFYLDLGFENLSHFYTSFKEKFGVTPANIISK</sequence>
<dbReference type="EMBL" id="JACHCE010000004">
    <property type="protein sequence ID" value="MBB5636832.1"/>
    <property type="molecule type" value="Genomic_DNA"/>
</dbReference>
<dbReference type="PANTHER" id="PTHR46796">
    <property type="entry name" value="HTH-TYPE TRANSCRIPTIONAL ACTIVATOR RHAS-RELATED"/>
    <property type="match status" value="1"/>
</dbReference>
<evidence type="ECO:0000313" key="5">
    <source>
        <dbReference type="EMBL" id="MBB5636832.1"/>
    </source>
</evidence>
<protein>
    <submittedName>
        <fullName evidence="5">AraC-like DNA-binding protein</fullName>
    </submittedName>
</protein>
<evidence type="ECO:0000256" key="2">
    <source>
        <dbReference type="ARBA" id="ARBA00023125"/>
    </source>
</evidence>
<evidence type="ECO:0000256" key="1">
    <source>
        <dbReference type="ARBA" id="ARBA00023015"/>
    </source>
</evidence>
<dbReference type="InterPro" id="IPR018060">
    <property type="entry name" value="HTH_AraC"/>
</dbReference>
<dbReference type="AlphaFoldDB" id="A0A7W9DZ27"/>
<dbReference type="GO" id="GO:0003700">
    <property type="term" value="F:DNA-binding transcription factor activity"/>
    <property type="evidence" value="ECO:0007669"/>
    <property type="project" value="InterPro"/>
</dbReference>
<name>A0A7W9DZ27_9SPHI</name>
<dbReference type="Pfam" id="PF22200">
    <property type="entry name" value="ExsA_N"/>
    <property type="match status" value="1"/>
</dbReference>
<evidence type="ECO:0000259" key="4">
    <source>
        <dbReference type="PROSITE" id="PS01124"/>
    </source>
</evidence>
<evidence type="ECO:0000313" key="6">
    <source>
        <dbReference type="Proteomes" id="UP000537204"/>
    </source>
</evidence>
<dbReference type="Proteomes" id="UP000537204">
    <property type="component" value="Unassembled WGS sequence"/>
</dbReference>
<reference evidence="5 6" key="1">
    <citation type="submission" date="2020-08" db="EMBL/GenBank/DDBJ databases">
        <title>Genomic Encyclopedia of Type Strains, Phase IV (KMG-V): Genome sequencing to study the core and pangenomes of soil and plant-associated prokaryotes.</title>
        <authorList>
            <person name="Whitman W."/>
        </authorList>
    </citation>
    <scope>NUCLEOTIDE SEQUENCE [LARGE SCALE GENOMIC DNA]</scope>
    <source>
        <strain evidence="5 6">S3M1</strain>
    </source>
</reference>
<dbReference type="InterPro" id="IPR054015">
    <property type="entry name" value="ExsA-like_N"/>
</dbReference>
<keyword evidence="2 5" id="KW-0238">DNA-binding</keyword>
<dbReference type="Gene3D" id="1.10.10.60">
    <property type="entry name" value="Homeodomain-like"/>
    <property type="match status" value="1"/>
</dbReference>
<dbReference type="InterPro" id="IPR009057">
    <property type="entry name" value="Homeodomain-like_sf"/>
</dbReference>
<gene>
    <name evidence="5" type="ORF">HDE68_002745</name>
</gene>
<keyword evidence="1" id="KW-0805">Transcription regulation</keyword>
<dbReference type="Pfam" id="PF12833">
    <property type="entry name" value="HTH_18"/>
    <property type="match status" value="1"/>
</dbReference>
<feature type="domain" description="HTH araC/xylS-type" evidence="4">
    <location>
        <begin position="179"/>
        <end position="277"/>
    </location>
</feature>
<evidence type="ECO:0000256" key="3">
    <source>
        <dbReference type="ARBA" id="ARBA00023163"/>
    </source>
</evidence>